<dbReference type="PATRIC" id="fig|1641875.4.peg.1694"/>
<name>A0A0T5P0P4_9RHOB</name>
<dbReference type="Proteomes" id="UP000051295">
    <property type="component" value="Unassembled WGS sequence"/>
</dbReference>
<dbReference type="AlphaFoldDB" id="A0A0T5P0P4"/>
<comment type="caution">
    <text evidence="2">The sequence shown here is derived from an EMBL/GenBank/DDBJ whole genome shotgun (WGS) entry which is preliminary data.</text>
</comment>
<feature type="signal peptide" evidence="1">
    <location>
        <begin position="1"/>
        <end position="22"/>
    </location>
</feature>
<dbReference type="STRING" id="1641875.XM53_02965"/>
<sequence length="532" mass="56483">MRRFTPAIAAVLCLGLATPGGAEGDPKPSLLDLVTVDGIAESLASVAISALRTQMEVEYEHLQTDILRGTVALTGVTLRPQLPHDRARQCEITVQRISVDLGQPAAAFGVATISTTMVGANAAIACVPRDVGLGLRSAGYNAIEVDRMTYEAEYVHSTGEIRVNGSAAVNDLAVLDLEAAGAILPRLDQFGLPGDPAIRVRRAVVGLQDQGGWERLSSLIPENLRQPEVIQGLGTEELTNMLSNNGTRALTATERRFIDDLMEHVAGFVREPGEITIEAQLPEAGIVLEPEIYERLEELLQALAPDARIAPLAQSELLDAGILARLDSGDVSAAERLTVARALLTGSGVPRAEALVPDILSPLVEDGGTQAAEAALLTAQAQAGTDPAAAYQNTLTASAGRQPGAIAMLDRLEERLTTIEVIAAQDAHLQAQGAGTDLPPGDDIRAVRAQALAYFTGLGAPRSYRQAYYFALIAEAAGDIGARPLREDIENRFENRGAAVRAAWAALRSEIQTRALTDWIQRDLAARYRKGG</sequence>
<reference evidence="2 3" key="1">
    <citation type="submission" date="2015-04" db="EMBL/GenBank/DDBJ databases">
        <title>The draft genome sequence of Roseovarius sp.R12b.</title>
        <authorList>
            <person name="Li G."/>
            <person name="Lai Q."/>
            <person name="Shao Z."/>
            <person name="Yan P."/>
        </authorList>
    </citation>
    <scope>NUCLEOTIDE SEQUENCE [LARGE SCALE GENOMIC DNA]</scope>
    <source>
        <strain evidence="2 3">R12B</strain>
    </source>
</reference>
<proteinExistence type="predicted"/>
<dbReference type="RefSeq" id="WP_057790070.1">
    <property type="nucleotide sequence ID" value="NZ_LAXJ01000002.1"/>
</dbReference>
<protein>
    <submittedName>
        <fullName evidence="2">Uncharacterized protein</fullName>
    </submittedName>
</protein>
<accession>A0A0T5P0P4</accession>
<organism evidence="2 3">
    <name type="scientific">Roseovarius atlanticus</name>
    <dbReference type="NCBI Taxonomy" id="1641875"/>
    <lineage>
        <taxon>Bacteria</taxon>
        <taxon>Pseudomonadati</taxon>
        <taxon>Pseudomonadota</taxon>
        <taxon>Alphaproteobacteria</taxon>
        <taxon>Rhodobacterales</taxon>
        <taxon>Roseobacteraceae</taxon>
        <taxon>Roseovarius</taxon>
    </lineage>
</organism>
<dbReference type="EMBL" id="LAXJ01000002">
    <property type="protein sequence ID" value="KRS14675.1"/>
    <property type="molecule type" value="Genomic_DNA"/>
</dbReference>
<gene>
    <name evidence="2" type="ORF">XM53_02965</name>
</gene>
<evidence type="ECO:0000313" key="3">
    <source>
        <dbReference type="Proteomes" id="UP000051295"/>
    </source>
</evidence>
<keyword evidence="3" id="KW-1185">Reference proteome</keyword>
<evidence type="ECO:0000313" key="2">
    <source>
        <dbReference type="EMBL" id="KRS14675.1"/>
    </source>
</evidence>
<keyword evidence="1" id="KW-0732">Signal</keyword>
<evidence type="ECO:0000256" key="1">
    <source>
        <dbReference type="SAM" id="SignalP"/>
    </source>
</evidence>
<dbReference type="OrthoDB" id="7793983at2"/>
<feature type="chain" id="PRO_5006664125" evidence="1">
    <location>
        <begin position="23"/>
        <end position="532"/>
    </location>
</feature>